<dbReference type="GeneID" id="58228089"/>
<dbReference type="PIRSF" id="PIRSF011489">
    <property type="entry name" value="DUF479"/>
    <property type="match status" value="1"/>
</dbReference>
<dbReference type="GO" id="GO:0008770">
    <property type="term" value="F:[acyl-carrier-protein] phosphodiesterase activity"/>
    <property type="evidence" value="ECO:0007669"/>
    <property type="project" value="InterPro"/>
</dbReference>
<evidence type="ECO:0000256" key="1">
    <source>
        <dbReference type="ARBA" id="ARBA00022516"/>
    </source>
</evidence>
<dbReference type="eggNOG" id="COG3124">
    <property type="taxonomic scope" value="Bacteria"/>
</dbReference>
<dbReference type="AlphaFoldDB" id="A0A0F4PYZ6"/>
<dbReference type="PANTHER" id="PTHR38764:SF1">
    <property type="entry name" value="ACYL CARRIER PROTEIN PHOSPHODIESTERASE"/>
    <property type="match status" value="1"/>
</dbReference>
<evidence type="ECO:0000256" key="4">
    <source>
        <dbReference type="ARBA" id="ARBA00023160"/>
    </source>
</evidence>
<keyword evidence="2" id="KW-0378">Hydrolase</keyword>
<name>A0A0F4PYZ6_9GAMM</name>
<keyword evidence="6" id="KW-1185">Reference proteome</keyword>
<protein>
    <submittedName>
        <fullName evidence="5">ACP phosphodiesterase</fullName>
    </submittedName>
</protein>
<dbReference type="GO" id="GO:0006633">
    <property type="term" value="P:fatty acid biosynthetic process"/>
    <property type="evidence" value="ECO:0007669"/>
    <property type="project" value="UniProtKB-KW"/>
</dbReference>
<comment type="caution">
    <text evidence="5">The sequence shown here is derived from an EMBL/GenBank/DDBJ whole genome shotgun (WGS) entry which is preliminary data.</text>
</comment>
<dbReference type="RefSeq" id="WP_045980116.1">
    <property type="nucleotide sequence ID" value="NZ_JXXY01000015.1"/>
</dbReference>
<organism evidence="5 6">
    <name type="scientific">Pseudoalteromonas ruthenica</name>
    <dbReference type="NCBI Taxonomy" id="151081"/>
    <lineage>
        <taxon>Bacteria</taxon>
        <taxon>Pseudomonadati</taxon>
        <taxon>Pseudomonadota</taxon>
        <taxon>Gammaproteobacteria</taxon>
        <taxon>Alteromonadales</taxon>
        <taxon>Pseudoalteromonadaceae</taxon>
        <taxon>Pseudoalteromonas</taxon>
    </lineage>
</organism>
<sequence length="199" mass="23243">MNYLAHLFLAQNTADSHFGNLLGDFRRGVSTEQLPRPVYLGLQNHLLVDKFTDNNEQVRQAKQLFSPQRRRFAGVALDVLFDHFLIRHWSRFSSTEFANFRNHAYTLLLRRQSHMPQAMQQVVARMSDQDWFSTYAHLDGVALALDNIAKRIRFNNEFAGSINDIEQHFEQFEAVFLHFFPLLLAHVKRHSVEVSSKTQ</sequence>
<evidence type="ECO:0000313" key="6">
    <source>
        <dbReference type="Proteomes" id="UP000033664"/>
    </source>
</evidence>
<reference evidence="5 6" key="1">
    <citation type="journal article" date="2015" name="BMC Genomics">
        <title>Genome mining reveals unlocked bioactive potential of marine Gram-negative bacteria.</title>
        <authorList>
            <person name="Machado H."/>
            <person name="Sonnenschein E.C."/>
            <person name="Melchiorsen J."/>
            <person name="Gram L."/>
        </authorList>
    </citation>
    <scope>NUCLEOTIDE SEQUENCE [LARGE SCALE GENOMIC DNA]</scope>
    <source>
        <strain evidence="5 6">S3137</strain>
    </source>
</reference>
<gene>
    <name evidence="5" type="ORF">TW72_06260</name>
</gene>
<dbReference type="Pfam" id="PF04336">
    <property type="entry name" value="ACP_PD"/>
    <property type="match status" value="1"/>
</dbReference>
<dbReference type="EMBL" id="JXXZ01000006">
    <property type="protein sequence ID" value="KJZ00623.1"/>
    <property type="molecule type" value="Genomic_DNA"/>
</dbReference>
<accession>A0A0F4PYZ6</accession>
<evidence type="ECO:0000256" key="3">
    <source>
        <dbReference type="ARBA" id="ARBA00023098"/>
    </source>
</evidence>
<proteinExistence type="predicted"/>
<evidence type="ECO:0000256" key="2">
    <source>
        <dbReference type="ARBA" id="ARBA00022801"/>
    </source>
</evidence>
<evidence type="ECO:0000313" key="5">
    <source>
        <dbReference type="EMBL" id="KJZ00623.1"/>
    </source>
</evidence>
<dbReference type="PANTHER" id="PTHR38764">
    <property type="entry name" value="ACYL CARRIER PROTEIN PHOSPHODIESTERASE"/>
    <property type="match status" value="1"/>
</dbReference>
<keyword evidence="4" id="KW-0275">Fatty acid biosynthesis</keyword>
<dbReference type="InterPro" id="IPR007431">
    <property type="entry name" value="ACP_PD"/>
</dbReference>
<dbReference type="Proteomes" id="UP000033664">
    <property type="component" value="Unassembled WGS sequence"/>
</dbReference>
<keyword evidence="1" id="KW-0444">Lipid biosynthesis</keyword>
<keyword evidence="4" id="KW-0276">Fatty acid metabolism</keyword>
<dbReference type="PATRIC" id="fig|151081.8.peg.2998"/>
<keyword evidence="3" id="KW-0443">Lipid metabolism</keyword>
<dbReference type="OrthoDB" id="8442777at2"/>